<protein>
    <recommendedName>
        <fullName evidence="1">Exodeoxyribonuclease X-like C-terminal domain-containing protein</fullName>
    </recommendedName>
</protein>
<gene>
    <name evidence="2" type="ORF">PO382_24515</name>
</gene>
<proteinExistence type="predicted"/>
<evidence type="ECO:0000313" key="3">
    <source>
        <dbReference type="Proteomes" id="UP001219389"/>
    </source>
</evidence>
<comment type="caution">
    <text evidence="2">The sequence shown here is derived from an EMBL/GenBank/DDBJ whole genome shotgun (WGS) entry which is preliminary data.</text>
</comment>
<feature type="domain" description="Exodeoxyribonuclease X-like C-terminal" evidence="1">
    <location>
        <begin position="9"/>
        <end position="35"/>
    </location>
</feature>
<organism evidence="2 3">
    <name type="scientific">Bacteroides ovatus</name>
    <dbReference type="NCBI Taxonomy" id="28116"/>
    <lineage>
        <taxon>Bacteria</taxon>
        <taxon>Pseudomonadati</taxon>
        <taxon>Bacteroidota</taxon>
        <taxon>Bacteroidia</taxon>
        <taxon>Bacteroidales</taxon>
        <taxon>Bacteroidaceae</taxon>
        <taxon>Bacteroides</taxon>
    </lineage>
</organism>
<name>A0AAW6HLP0_BACOV</name>
<dbReference type="EMBL" id="JAQNZF010000054">
    <property type="protein sequence ID" value="MDC2745361.1"/>
    <property type="molecule type" value="Genomic_DNA"/>
</dbReference>
<dbReference type="AlphaFoldDB" id="A0AAW6HLP0"/>
<evidence type="ECO:0000313" key="2">
    <source>
        <dbReference type="EMBL" id="MDC2745361.1"/>
    </source>
</evidence>
<dbReference type="InterPro" id="IPR046768">
    <property type="entry name" value="ExoX-like_C"/>
</dbReference>
<dbReference type="RefSeq" id="WP_138343972.1">
    <property type="nucleotide sequence ID" value="NZ_JAQNZD010000054.1"/>
</dbReference>
<sequence>MNQERTLPFGKYKGQEIKYIILTHIGYIMWCFENISWFKLTDEEQAIYDAVAIMIKKDNLEMTFPVELMYKHIRNREAFERLETPFIAFNEYTCYKISEKDNPICKSVEKYKRPRITIPERSSAGGLSLDGLRQLSYAMDKEVERAYFNGETDEDTFGGWYSMDDYKD</sequence>
<reference evidence="2" key="1">
    <citation type="submission" date="2022-10" db="EMBL/GenBank/DDBJ databases">
        <title>Human gut microbiome strain richness.</title>
        <authorList>
            <person name="Chen-Liaw A."/>
        </authorList>
    </citation>
    <scope>NUCLEOTIDE SEQUENCE</scope>
    <source>
        <strain evidence="2">BSD2780120875st1_E1_BSD2780120875_150330</strain>
    </source>
</reference>
<dbReference type="Proteomes" id="UP001219389">
    <property type="component" value="Unassembled WGS sequence"/>
</dbReference>
<evidence type="ECO:0000259" key="1">
    <source>
        <dbReference type="Pfam" id="PF20600"/>
    </source>
</evidence>
<accession>A0AAW6HLP0</accession>
<dbReference type="Pfam" id="PF20600">
    <property type="entry name" value="ExoX-like_C"/>
    <property type="match status" value="1"/>
</dbReference>